<comment type="subcellular location">
    <subcellularLocation>
        <location evidence="1">Cell envelope</location>
    </subcellularLocation>
</comment>
<dbReference type="Gene3D" id="3.40.190.10">
    <property type="entry name" value="Periplasmic binding protein-like II"/>
    <property type="match status" value="2"/>
</dbReference>
<keyword evidence="8" id="KW-1185">Reference proteome</keyword>
<keyword evidence="3 5" id="KW-0732">Signal</keyword>
<dbReference type="AlphaFoldDB" id="A0A9X2EFX9"/>
<evidence type="ECO:0000313" key="7">
    <source>
        <dbReference type="EMBL" id="MCM6778785.1"/>
    </source>
</evidence>
<dbReference type="CDD" id="cd01004">
    <property type="entry name" value="PBP2_MidA_like"/>
    <property type="match status" value="1"/>
</dbReference>
<evidence type="ECO:0000256" key="5">
    <source>
        <dbReference type="SAM" id="SignalP"/>
    </source>
</evidence>
<dbReference type="PANTHER" id="PTHR35936:SF17">
    <property type="entry name" value="ARGININE-BINDING EXTRACELLULAR PROTEIN ARTP"/>
    <property type="match status" value="1"/>
</dbReference>
<organism evidence="7 8">
    <name type="scientific">Nocardia pulmonis</name>
    <dbReference type="NCBI Taxonomy" id="2951408"/>
    <lineage>
        <taxon>Bacteria</taxon>
        <taxon>Bacillati</taxon>
        <taxon>Actinomycetota</taxon>
        <taxon>Actinomycetes</taxon>
        <taxon>Mycobacteriales</taxon>
        <taxon>Nocardiaceae</taxon>
        <taxon>Nocardia</taxon>
    </lineage>
</organism>
<accession>A0A9X2EFX9</accession>
<feature type="chain" id="PRO_5040989345" evidence="5">
    <location>
        <begin position="27"/>
        <end position="302"/>
    </location>
</feature>
<evidence type="ECO:0000256" key="2">
    <source>
        <dbReference type="ARBA" id="ARBA00010333"/>
    </source>
</evidence>
<name>A0A9X2EFX9_9NOCA</name>
<dbReference type="GO" id="GO:0030313">
    <property type="term" value="C:cell envelope"/>
    <property type="evidence" value="ECO:0007669"/>
    <property type="project" value="UniProtKB-SubCell"/>
</dbReference>
<feature type="domain" description="Solute-binding protein family 3/N-terminal" evidence="6">
    <location>
        <begin position="63"/>
        <end position="289"/>
    </location>
</feature>
<dbReference type="Pfam" id="PF00497">
    <property type="entry name" value="SBP_bac_3"/>
    <property type="match status" value="1"/>
</dbReference>
<comment type="similarity">
    <text evidence="2 4">Belongs to the bacterial solute-binding protein 3 family.</text>
</comment>
<dbReference type="InterPro" id="IPR018313">
    <property type="entry name" value="SBP_3_CS"/>
</dbReference>
<comment type="caution">
    <text evidence="7">The sequence shown here is derived from an EMBL/GenBank/DDBJ whole genome shotgun (WGS) entry which is preliminary data.</text>
</comment>
<feature type="signal peptide" evidence="5">
    <location>
        <begin position="1"/>
        <end position="26"/>
    </location>
</feature>
<evidence type="ECO:0000256" key="3">
    <source>
        <dbReference type="ARBA" id="ARBA00022729"/>
    </source>
</evidence>
<dbReference type="PROSITE" id="PS51257">
    <property type="entry name" value="PROKAR_LIPOPROTEIN"/>
    <property type="match status" value="1"/>
</dbReference>
<reference evidence="7" key="1">
    <citation type="submission" date="2022-06" db="EMBL/GenBank/DDBJ databases">
        <title>Novel species in genus nocardia.</title>
        <authorList>
            <person name="Li F."/>
        </authorList>
    </citation>
    <scope>NUCLEOTIDE SEQUENCE</scope>
    <source>
        <strain evidence="7">CDC141</strain>
    </source>
</reference>
<dbReference type="PROSITE" id="PS01039">
    <property type="entry name" value="SBP_BACTERIAL_3"/>
    <property type="match status" value="1"/>
</dbReference>
<dbReference type="RefSeq" id="WP_251918401.1">
    <property type="nucleotide sequence ID" value="NZ_JAMRXG010000027.1"/>
</dbReference>
<protein>
    <submittedName>
        <fullName evidence="7">ABC transporter substrate-binding protein</fullName>
    </submittedName>
</protein>
<dbReference type="EMBL" id="JAMRXG010000027">
    <property type="protein sequence ID" value="MCM6778785.1"/>
    <property type="molecule type" value="Genomic_DNA"/>
</dbReference>
<gene>
    <name evidence="7" type="ORF">NDR86_35435</name>
</gene>
<evidence type="ECO:0000259" key="6">
    <source>
        <dbReference type="SMART" id="SM00062"/>
    </source>
</evidence>
<dbReference type="Proteomes" id="UP001139157">
    <property type="component" value="Unassembled WGS sequence"/>
</dbReference>
<dbReference type="PANTHER" id="PTHR35936">
    <property type="entry name" value="MEMBRANE-BOUND LYTIC MUREIN TRANSGLYCOSYLASE F"/>
    <property type="match status" value="1"/>
</dbReference>
<evidence type="ECO:0000313" key="8">
    <source>
        <dbReference type="Proteomes" id="UP001139157"/>
    </source>
</evidence>
<dbReference type="SUPFAM" id="SSF53850">
    <property type="entry name" value="Periplasmic binding protein-like II"/>
    <property type="match status" value="1"/>
</dbReference>
<evidence type="ECO:0000256" key="1">
    <source>
        <dbReference type="ARBA" id="ARBA00004196"/>
    </source>
</evidence>
<dbReference type="InterPro" id="IPR001638">
    <property type="entry name" value="Solute-binding_3/MltF_N"/>
</dbReference>
<sequence length="302" mass="32184">MSVRSGARRYVLRAACAVVGGALVLAGCTTNTEGDAPAVEKVKVEKVDSIAAKLPDKIKQAGKLMVGVNIPYAPNEYKDPATGKIVGFDIDLMDAVASVLGVRAEYQESDFEKIIPSVETGTLDLGASSFYDTPERQRTIDFVDYFSAGIQWARQKGKTVDPDNACGLRVAVQRTTVEETEDLPAKSKACVEAGKPPVQAVAFDEQSAAATALVLGQVDALSADSPVTQYAIKQNKDKLEAAGPMYKALPYGWPVRKGDPLAAVLQEAVQHLMDSGDYRKICENWGVQEGAITKSTINGAKG</sequence>
<dbReference type="SMART" id="SM00062">
    <property type="entry name" value="PBPb"/>
    <property type="match status" value="1"/>
</dbReference>
<proteinExistence type="inferred from homology"/>
<evidence type="ECO:0000256" key="4">
    <source>
        <dbReference type="RuleBase" id="RU003744"/>
    </source>
</evidence>